<evidence type="ECO:0000259" key="1">
    <source>
        <dbReference type="Pfam" id="PF01471"/>
    </source>
</evidence>
<organism evidence="2">
    <name type="scientific">freshwater metagenome</name>
    <dbReference type="NCBI Taxonomy" id="449393"/>
    <lineage>
        <taxon>unclassified sequences</taxon>
        <taxon>metagenomes</taxon>
        <taxon>ecological metagenomes</taxon>
    </lineage>
</organism>
<name>A0A6J7CJ41_9ZZZZ</name>
<accession>A0A6J7CJ41</accession>
<dbReference type="Gene3D" id="1.10.101.10">
    <property type="entry name" value="PGBD-like superfamily/PGBD"/>
    <property type="match status" value="1"/>
</dbReference>
<evidence type="ECO:0000313" key="2">
    <source>
        <dbReference type="EMBL" id="CAB4858402.1"/>
    </source>
</evidence>
<proteinExistence type="predicted"/>
<dbReference type="InterPro" id="IPR036366">
    <property type="entry name" value="PGBDSf"/>
</dbReference>
<dbReference type="InterPro" id="IPR036365">
    <property type="entry name" value="PGBD-like_sf"/>
</dbReference>
<dbReference type="Pfam" id="PF01471">
    <property type="entry name" value="PG_binding_1"/>
    <property type="match status" value="1"/>
</dbReference>
<dbReference type="AlphaFoldDB" id="A0A6J7CJ41"/>
<feature type="domain" description="Peptidoglycan binding-like" evidence="1">
    <location>
        <begin position="406"/>
        <end position="460"/>
    </location>
</feature>
<gene>
    <name evidence="2" type="ORF">UFOPK3444_00031</name>
</gene>
<dbReference type="InterPro" id="IPR002477">
    <property type="entry name" value="Peptidoglycan-bd-like"/>
</dbReference>
<dbReference type="EMBL" id="CAFBLU010000001">
    <property type="protein sequence ID" value="CAB4858402.1"/>
    <property type="molecule type" value="Genomic_DNA"/>
</dbReference>
<reference evidence="2" key="1">
    <citation type="submission" date="2020-05" db="EMBL/GenBank/DDBJ databases">
        <authorList>
            <person name="Chiriac C."/>
            <person name="Salcher M."/>
            <person name="Ghai R."/>
            <person name="Kavagutti S V."/>
        </authorList>
    </citation>
    <scope>NUCLEOTIDE SEQUENCE</scope>
</reference>
<protein>
    <submittedName>
        <fullName evidence="2">Unannotated protein</fullName>
    </submittedName>
</protein>
<sequence length="501" mass="54565">MGALTSNETRMPVMLRAARATPLLLAVASIALCCVPESGFATPTPPLKTPKVSALRCWPSVTCGSNLRVPVGAWMLIQIQSSSPGPKVRFTGGVRVLARRIRANRLLVQVPAGAKTGPIRVSATGTRWSAPFGRVIPIATPTQPPPTPTGSAFDGNGMWIWQLANTERGNLAQIITRAKAHDVTTVFLKAGDGTHSWPQFNTPLIRTFHAAGIQVCAWPYAYGKSPSAEATVAINAVKLGADCLAIDAETEYEGRYTQALTYISKVRKGVGKWFPISLAGYPWADYHQSFPYSVFFGPGGAQYSQPQVYWRDIGSGVDNVMAHTYRTNLLYGRQIFPLGQLWQKPTSREILRFRALAAVWGSPGVSWWDWQEASLTLWPFVGSQMSWPPARTTSPTWYTLSRGARGDFTIWAQLHLKQAGQAVRVDGSYGSTTVTAVTQFQASRGLAQTGVINTATWKSLLRVRLPVPAWASGIRSASASVRASLAAAPKTRSEFRVRRAH</sequence>
<dbReference type="SUPFAM" id="SSF47090">
    <property type="entry name" value="PGBD-like"/>
    <property type="match status" value="1"/>
</dbReference>